<sequence>MNGYGVDPAALRHHADATRAALDPARGLTAEGEAATAALRALVDFGDQLADFVRASADAYARVDTARLWETGSPEAEPASPPPSPAPRADPGGDPVAALRAAADAHETAVAALTGWTGRASEGYRGVAAMLATELRATAALLATGDADGLRGKARAYREVAAVLAEQSTGAEILPTPTP</sequence>
<dbReference type="EMBL" id="BSTX01000001">
    <property type="protein sequence ID" value="GLZ76784.1"/>
    <property type="molecule type" value="Genomic_DNA"/>
</dbReference>
<comment type="caution">
    <text evidence="2">The sequence shown here is derived from an EMBL/GenBank/DDBJ whole genome shotgun (WGS) entry which is preliminary data.</text>
</comment>
<accession>A0A9W6SGM3</accession>
<dbReference type="RefSeq" id="WP_285661942.1">
    <property type="nucleotide sequence ID" value="NZ_BSTX01000001.1"/>
</dbReference>
<dbReference type="AlphaFoldDB" id="A0A9W6SGM3"/>
<evidence type="ECO:0000313" key="2">
    <source>
        <dbReference type="EMBL" id="GLZ76784.1"/>
    </source>
</evidence>
<feature type="compositionally biased region" description="Low complexity" evidence="1">
    <location>
        <begin position="89"/>
        <end position="101"/>
    </location>
</feature>
<name>A0A9W6SGM3_9ACTN</name>
<feature type="compositionally biased region" description="Pro residues" evidence="1">
    <location>
        <begin position="79"/>
        <end position="88"/>
    </location>
</feature>
<proteinExistence type="predicted"/>
<evidence type="ECO:0000313" key="3">
    <source>
        <dbReference type="Proteomes" id="UP001165079"/>
    </source>
</evidence>
<reference evidence="2" key="1">
    <citation type="submission" date="2023-03" db="EMBL/GenBank/DDBJ databases">
        <title>Actinorhabdospora filicis NBRC 111898.</title>
        <authorList>
            <person name="Ichikawa N."/>
            <person name="Sato H."/>
            <person name="Tonouchi N."/>
        </authorList>
    </citation>
    <scope>NUCLEOTIDE SEQUENCE</scope>
    <source>
        <strain evidence="2">NBRC 111898</strain>
    </source>
</reference>
<feature type="region of interest" description="Disordered" evidence="1">
    <location>
        <begin position="71"/>
        <end position="101"/>
    </location>
</feature>
<protein>
    <submittedName>
        <fullName evidence="2">Uncharacterized protein</fullName>
    </submittedName>
</protein>
<evidence type="ECO:0000256" key="1">
    <source>
        <dbReference type="SAM" id="MobiDB-lite"/>
    </source>
</evidence>
<keyword evidence="3" id="KW-1185">Reference proteome</keyword>
<dbReference type="Proteomes" id="UP001165079">
    <property type="component" value="Unassembled WGS sequence"/>
</dbReference>
<organism evidence="2 3">
    <name type="scientific">Actinorhabdospora filicis</name>
    <dbReference type="NCBI Taxonomy" id="1785913"/>
    <lineage>
        <taxon>Bacteria</taxon>
        <taxon>Bacillati</taxon>
        <taxon>Actinomycetota</taxon>
        <taxon>Actinomycetes</taxon>
        <taxon>Micromonosporales</taxon>
        <taxon>Micromonosporaceae</taxon>
        <taxon>Actinorhabdospora</taxon>
    </lineage>
</organism>
<gene>
    <name evidence="2" type="ORF">Afil01_15910</name>
</gene>